<evidence type="ECO:0000313" key="3">
    <source>
        <dbReference type="Proteomes" id="UP001632038"/>
    </source>
</evidence>
<gene>
    <name evidence="2" type="ORF">CASFOL_037739</name>
</gene>
<evidence type="ECO:0000313" key="2">
    <source>
        <dbReference type="EMBL" id="KAL3617418.1"/>
    </source>
</evidence>
<dbReference type="Pfam" id="PF04525">
    <property type="entry name" value="LOR"/>
    <property type="match status" value="1"/>
</dbReference>
<protein>
    <submittedName>
        <fullName evidence="2">Uncharacterized protein</fullName>
    </submittedName>
</protein>
<dbReference type="InterPro" id="IPR038595">
    <property type="entry name" value="LOR_sf"/>
</dbReference>
<dbReference type="EMBL" id="JAVIJP010000081">
    <property type="protein sequence ID" value="KAL3617418.1"/>
    <property type="molecule type" value="Genomic_DNA"/>
</dbReference>
<organism evidence="2 3">
    <name type="scientific">Castilleja foliolosa</name>
    <dbReference type="NCBI Taxonomy" id="1961234"/>
    <lineage>
        <taxon>Eukaryota</taxon>
        <taxon>Viridiplantae</taxon>
        <taxon>Streptophyta</taxon>
        <taxon>Embryophyta</taxon>
        <taxon>Tracheophyta</taxon>
        <taxon>Spermatophyta</taxon>
        <taxon>Magnoliopsida</taxon>
        <taxon>eudicotyledons</taxon>
        <taxon>Gunneridae</taxon>
        <taxon>Pentapetalae</taxon>
        <taxon>asterids</taxon>
        <taxon>lamiids</taxon>
        <taxon>Lamiales</taxon>
        <taxon>Orobanchaceae</taxon>
        <taxon>Pedicularideae</taxon>
        <taxon>Castillejinae</taxon>
        <taxon>Castilleja</taxon>
    </lineage>
</organism>
<sequence length="223" mass="24706">MSGPNYPNVPNPVAVISPIFCVRYPVELTIVRKMMKLSNGNFIVKDVNDNLMFKCEGKFFSLHDRHFLLDAAGKPIITFQQRILSAHKRWVAFRGESTDENDLLFSVKKSSVIQMTRKLDVFLASNTEERVCDFKIEGHWSSCVIYAGDDTNNVIAEMHGNKSVGSVVFGKDKFGVTVYPNVDYAFIVALVVLLAEICPNKNVVGEVVKHGVIHSVAGAAGLI</sequence>
<dbReference type="InterPro" id="IPR007612">
    <property type="entry name" value="LOR"/>
</dbReference>
<comment type="similarity">
    <text evidence="1">Belongs to the LOR family.</text>
</comment>
<evidence type="ECO:0000256" key="1">
    <source>
        <dbReference type="ARBA" id="ARBA00005437"/>
    </source>
</evidence>
<proteinExistence type="inferred from homology"/>
<comment type="caution">
    <text evidence="2">The sequence shown here is derived from an EMBL/GenBank/DDBJ whole genome shotgun (WGS) entry which is preliminary data.</text>
</comment>
<dbReference type="Gene3D" id="2.40.160.200">
    <property type="entry name" value="LURP1-related"/>
    <property type="match status" value="1"/>
</dbReference>
<reference evidence="3" key="1">
    <citation type="journal article" date="2024" name="IScience">
        <title>Strigolactones Initiate the Formation of Haustorium-like Structures in Castilleja.</title>
        <authorList>
            <person name="Buerger M."/>
            <person name="Peterson D."/>
            <person name="Chory J."/>
        </authorList>
    </citation>
    <scope>NUCLEOTIDE SEQUENCE [LARGE SCALE GENOMIC DNA]</scope>
</reference>
<name>A0ABD3BJM2_9LAMI</name>
<keyword evidence="3" id="KW-1185">Reference proteome</keyword>
<dbReference type="PANTHER" id="PTHR31087">
    <property type="match status" value="1"/>
</dbReference>
<accession>A0ABD3BJM2</accession>
<dbReference type="InterPro" id="IPR025659">
    <property type="entry name" value="Tubby-like_C"/>
</dbReference>
<dbReference type="PANTHER" id="PTHR31087:SF58">
    <property type="entry name" value="OS07G0230700 PROTEIN"/>
    <property type="match status" value="1"/>
</dbReference>
<dbReference type="Proteomes" id="UP001632038">
    <property type="component" value="Unassembled WGS sequence"/>
</dbReference>
<dbReference type="SUPFAM" id="SSF54518">
    <property type="entry name" value="Tubby C-terminal domain-like"/>
    <property type="match status" value="1"/>
</dbReference>
<dbReference type="AlphaFoldDB" id="A0ABD3BJM2"/>